<organism evidence="9 10">
    <name type="scientific">Aplysia californica</name>
    <name type="common">California sea hare</name>
    <dbReference type="NCBI Taxonomy" id="6500"/>
    <lineage>
        <taxon>Eukaryota</taxon>
        <taxon>Metazoa</taxon>
        <taxon>Spiralia</taxon>
        <taxon>Lophotrochozoa</taxon>
        <taxon>Mollusca</taxon>
        <taxon>Gastropoda</taxon>
        <taxon>Heterobranchia</taxon>
        <taxon>Euthyneura</taxon>
        <taxon>Tectipleura</taxon>
        <taxon>Aplysiida</taxon>
        <taxon>Aplysioidea</taxon>
        <taxon>Aplysiidae</taxon>
        <taxon>Aplysia</taxon>
    </lineage>
</organism>
<feature type="region of interest" description="Disordered" evidence="6">
    <location>
        <begin position="275"/>
        <end position="332"/>
    </location>
</feature>
<evidence type="ECO:0000256" key="3">
    <source>
        <dbReference type="ARBA" id="ARBA00023040"/>
    </source>
</evidence>
<dbReference type="Proteomes" id="UP000694888">
    <property type="component" value="Unplaced"/>
</dbReference>
<keyword evidence="4" id="KW-0675">Receptor</keyword>
<keyword evidence="7" id="KW-0812">Transmembrane</keyword>
<protein>
    <submittedName>
        <fullName evidence="10">Uncharacterized protein LOC118478742</fullName>
    </submittedName>
</protein>
<evidence type="ECO:0000256" key="1">
    <source>
        <dbReference type="ARBA" id="ARBA00004651"/>
    </source>
</evidence>
<feature type="transmembrane region" description="Helical" evidence="7">
    <location>
        <begin position="147"/>
        <end position="166"/>
    </location>
</feature>
<feature type="compositionally biased region" description="Polar residues" evidence="6">
    <location>
        <begin position="315"/>
        <end position="326"/>
    </location>
</feature>
<keyword evidence="2" id="KW-1003">Cell membrane</keyword>
<keyword evidence="7" id="KW-0472">Membrane</keyword>
<dbReference type="Gene3D" id="1.20.1070.10">
    <property type="entry name" value="Rhodopsin 7-helix transmembrane proteins"/>
    <property type="match status" value="1"/>
</dbReference>
<dbReference type="RefSeq" id="XP_035828797.1">
    <property type="nucleotide sequence ID" value="XM_035972904.1"/>
</dbReference>
<evidence type="ECO:0000313" key="10">
    <source>
        <dbReference type="RefSeq" id="XP_035828797.1"/>
    </source>
</evidence>
<dbReference type="GeneID" id="118478742"/>
<keyword evidence="7" id="KW-1133">Transmembrane helix</keyword>
<reference evidence="10" key="1">
    <citation type="submission" date="2025-08" db="UniProtKB">
        <authorList>
            <consortium name="RefSeq"/>
        </authorList>
    </citation>
    <scope>IDENTIFICATION</scope>
</reference>
<feature type="compositionally biased region" description="Polar residues" evidence="6">
    <location>
        <begin position="275"/>
        <end position="308"/>
    </location>
</feature>
<evidence type="ECO:0000256" key="4">
    <source>
        <dbReference type="ARBA" id="ARBA00023170"/>
    </source>
</evidence>
<name>A0ABM1W2A4_APLCA</name>
<feature type="transmembrane region" description="Helical" evidence="7">
    <location>
        <begin position="204"/>
        <end position="225"/>
    </location>
</feature>
<keyword evidence="5" id="KW-0807">Transducer</keyword>
<sequence length="429" mass="47420">MNSTGGVEGEGLLTEDQFLIGVIVFVSLNIALVLFGIVSNAINAWAFVVMGLQDGFTCSLFVLSVSDLGMVLTGAVYTSSNLMGVLEQKRVLLFSIAPPALALTSGYLREQFLLLSSLTTTFLAVTRCACVTMPLKFRYMFTRRRVVVSLVVFACFSFLNPLPLMAGMRFKIIPINNGTFFRRIFTLDAHYYQVSEITDTLLDMIANCGTQFLTLISLVLMCIALERTTRFRQQSSHTSHGPLAQTGTIFATRSTTDDTSTSDVITEVSSSVRQNVSTAASTESTELINSTSEKTTGTLGTQSRVDTTQQERKSSSGLELTTQEVKASTKDPPLSMATKRQLQAVKQVAILSTMYVLTNCPRLAMLVGRALEPEYYIAQKYDKLFLLSMHFRVTSELFCAATNIFIYVSFNAKYRSLLREMFYPSLKNG</sequence>
<comment type="subcellular location">
    <subcellularLocation>
        <location evidence="1">Cell membrane</location>
        <topology evidence="1">Multi-pass membrane protein</topology>
    </subcellularLocation>
</comment>
<keyword evidence="3" id="KW-0297">G-protein coupled receptor</keyword>
<evidence type="ECO:0000313" key="9">
    <source>
        <dbReference type="Proteomes" id="UP000694888"/>
    </source>
</evidence>
<dbReference type="InterPro" id="IPR019430">
    <property type="entry name" value="7TM_GPCR_serpentine_rcpt_Srx"/>
</dbReference>
<evidence type="ECO:0000256" key="7">
    <source>
        <dbReference type="SAM" id="Phobius"/>
    </source>
</evidence>
<feature type="transmembrane region" description="Helical" evidence="7">
    <location>
        <begin position="114"/>
        <end position="135"/>
    </location>
</feature>
<feature type="domain" description="7TM GPCR serpentine receptor class x (Srx)" evidence="8">
    <location>
        <begin position="32"/>
        <end position="235"/>
    </location>
</feature>
<evidence type="ECO:0000259" key="8">
    <source>
        <dbReference type="Pfam" id="PF10328"/>
    </source>
</evidence>
<accession>A0ABM1W2A4</accession>
<evidence type="ECO:0000256" key="5">
    <source>
        <dbReference type="ARBA" id="ARBA00023224"/>
    </source>
</evidence>
<keyword evidence="9" id="KW-1185">Reference proteome</keyword>
<dbReference type="SUPFAM" id="SSF81321">
    <property type="entry name" value="Family A G protein-coupled receptor-like"/>
    <property type="match status" value="1"/>
</dbReference>
<dbReference type="Pfam" id="PF10328">
    <property type="entry name" value="7TM_GPCR_Srx"/>
    <property type="match status" value="1"/>
</dbReference>
<feature type="transmembrane region" description="Helical" evidence="7">
    <location>
        <begin position="60"/>
        <end position="79"/>
    </location>
</feature>
<feature type="transmembrane region" description="Helical" evidence="7">
    <location>
        <begin position="18"/>
        <end position="48"/>
    </location>
</feature>
<feature type="transmembrane region" description="Helical" evidence="7">
    <location>
        <begin position="348"/>
        <end position="371"/>
    </location>
</feature>
<feature type="transmembrane region" description="Helical" evidence="7">
    <location>
        <begin position="391"/>
        <end position="410"/>
    </location>
</feature>
<proteinExistence type="predicted"/>
<gene>
    <name evidence="10" type="primary">LOC118478742</name>
</gene>
<evidence type="ECO:0000256" key="6">
    <source>
        <dbReference type="SAM" id="MobiDB-lite"/>
    </source>
</evidence>
<evidence type="ECO:0000256" key="2">
    <source>
        <dbReference type="ARBA" id="ARBA00022475"/>
    </source>
</evidence>
<dbReference type="PANTHER" id="PTHR24230">
    <property type="entry name" value="G-PROTEIN COUPLED RECEPTOR"/>
    <property type="match status" value="1"/>
</dbReference>